<proteinExistence type="predicted"/>
<feature type="region of interest" description="Disordered" evidence="1">
    <location>
        <begin position="78"/>
        <end position="100"/>
    </location>
</feature>
<reference evidence="2 3" key="1">
    <citation type="submission" date="2016-11" db="EMBL/GenBank/DDBJ databases">
        <authorList>
            <person name="Jaros S."/>
            <person name="Januszkiewicz K."/>
            <person name="Wedrychowicz H."/>
        </authorList>
    </citation>
    <scope>NUCLEOTIDE SEQUENCE [LARGE SCALE GENOMIC DNA]</scope>
    <source>
        <strain evidence="2 3">DSM 24574</strain>
    </source>
</reference>
<dbReference type="STRING" id="947013.SAMN04488109_3486"/>
<dbReference type="EMBL" id="FQWQ01000002">
    <property type="protein sequence ID" value="SHH27741.1"/>
    <property type="molecule type" value="Genomic_DNA"/>
</dbReference>
<evidence type="ECO:0000256" key="1">
    <source>
        <dbReference type="SAM" id="MobiDB-lite"/>
    </source>
</evidence>
<feature type="compositionally biased region" description="Pro residues" evidence="1">
    <location>
        <begin position="91"/>
        <end position="100"/>
    </location>
</feature>
<protein>
    <submittedName>
        <fullName evidence="2">Uncharacterized protein</fullName>
    </submittedName>
</protein>
<evidence type="ECO:0000313" key="2">
    <source>
        <dbReference type="EMBL" id="SHH27741.1"/>
    </source>
</evidence>
<sequence>MQVQTSIFPSQASRQAVCGNTPLGAGFWPSGQNKVSERKVCGIICPIFGPNKSNTVKRIIRFSLLMVLVLLVEACSSSHHAKKHKKLKPGKPIPCPQKDC</sequence>
<organism evidence="2 3">
    <name type="scientific">Chryseolinea serpens</name>
    <dbReference type="NCBI Taxonomy" id="947013"/>
    <lineage>
        <taxon>Bacteria</taxon>
        <taxon>Pseudomonadati</taxon>
        <taxon>Bacteroidota</taxon>
        <taxon>Cytophagia</taxon>
        <taxon>Cytophagales</taxon>
        <taxon>Fulvivirgaceae</taxon>
        <taxon>Chryseolinea</taxon>
    </lineage>
</organism>
<accession>A0A1M5RNK3</accession>
<name>A0A1M5RNK3_9BACT</name>
<dbReference type="AlphaFoldDB" id="A0A1M5RNK3"/>
<gene>
    <name evidence="2" type="ORF">SAMN04488109_3486</name>
</gene>
<dbReference type="Proteomes" id="UP000184212">
    <property type="component" value="Unassembled WGS sequence"/>
</dbReference>
<evidence type="ECO:0000313" key="3">
    <source>
        <dbReference type="Proteomes" id="UP000184212"/>
    </source>
</evidence>
<feature type="compositionally biased region" description="Basic residues" evidence="1">
    <location>
        <begin position="79"/>
        <end position="89"/>
    </location>
</feature>
<keyword evidence="3" id="KW-1185">Reference proteome</keyword>